<feature type="transmembrane region" description="Helical" evidence="9">
    <location>
        <begin position="271"/>
        <end position="289"/>
    </location>
</feature>
<sequence length="299" mass="31893">MDNLNLLFQAPILSLGLMLDGVLIGAIFALAAFGLALVWGVMGIINVTQGEYVMLGGYVTYVLSKYGMHPLATIPIAAFVLWIVGWVLYRTVVNRIVGRDMFISLLATFGISQVLAQGMNLAFGAAPVTVDAGLGTIFFFDGELTISGIRVVAFALSIVIALSLWMFLRRSRLGQSIRATAQNPRAARILGINVDKVYAHTFALNAAICGAAGALVAMAIIVGPTLGLIYTLRAFLIGILGGLGSVIGSLLAGTGLGAAENLFGFLAGSELQQAFTFLLLVAILVLRNWRLQRQRKYLR</sequence>
<comment type="subcellular location">
    <subcellularLocation>
        <location evidence="1">Cell membrane</location>
        <topology evidence="1">Multi-pass membrane protein</topology>
    </subcellularLocation>
</comment>
<evidence type="ECO:0000256" key="6">
    <source>
        <dbReference type="ARBA" id="ARBA00022989"/>
    </source>
</evidence>
<keyword evidence="4 9" id="KW-0812">Transmembrane</keyword>
<feature type="transmembrane region" description="Helical" evidence="9">
    <location>
        <begin position="234"/>
        <end position="259"/>
    </location>
</feature>
<dbReference type="RefSeq" id="WP_420245492.1">
    <property type="nucleotide sequence ID" value="NZ_BOPV01000001.1"/>
</dbReference>
<organism evidence="10 11">
    <name type="scientific">Roseiterribacter gracilis</name>
    <dbReference type="NCBI Taxonomy" id="2812848"/>
    <lineage>
        <taxon>Bacteria</taxon>
        <taxon>Pseudomonadati</taxon>
        <taxon>Pseudomonadota</taxon>
        <taxon>Alphaproteobacteria</taxon>
        <taxon>Rhodospirillales</taxon>
        <taxon>Roseiterribacteraceae</taxon>
        <taxon>Roseiterribacter</taxon>
    </lineage>
</organism>
<evidence type="ECO:0000256" key="4">
    <source>
        <dbReference type="ARBA" id="ARBA00022692"/>
    </source>
</evidence>
<gene>
    <name evidence="10" type="ORF">TMPK1_40670</name>
</gene>
<feature type="transmembrane region" description="Helical" evidence="9">
    <location>
        <begin position="67"/>
        <end position="89"/>
    </location>
</feature>
<dbReference type="CDD" id="cd06582">
    <property type="entry name" value="TM_PBP1_LivH_like"/>
    <property type="match status" value="1"/>
</dbReference>
<feature type="transmembrane region" description="Helical" evidence="9">
    <location>
        <begin position="21"/>
        <end position="47"/>
    </location>
</feature>
<evidence type="ECO:0000313" key="11">
    <source>
        <dbReference type="Proteomes" id="UP000681075"/>
    </source>
</evidence>
<keyword evidence="6 9" id="KW-1133">Transmembrane helix</keyword>
<evidence type="ECO:0000256" key="2">
    <source>
        <dbReference type="ARBA" id="ARBA00022448"/>
    </source>
</evidence>
<feature type="transmembrane region" description="Helical" evidence="9">
    <location>
        <begin position="96"/>
        <end position="115"/>
    </location>
</feature>
<dbReference type="GO" id="GO:0022857">
    <property type="term" value="F:transmembrane transporter activity"/>
    <property type="evidence" value="ECO:0007669"/>
    <property type="project" value="InterPro"/>
</dbReference>
<dbReference type="EMBL" id="BOPV01000001">
    <property type="protein sequence ID" value="GIL41830.1"/>
    <property type="molecule type" value="Genomic_DNA"/>
</dbReference>
<keyword evidence="3" id="KW-1003">Cell membrane</keyword>
<dbReference type="InterPro" id="IPR052157">
    <property type="entry name" value="BCAA_transport_permease"/>
</dbReference>
<keyword evidence="7 9" id="KW-0472">Membrane</keyword>
<evidence type="ECO:0000313" key="10">
    <source>
        <dbReference type="EMBL" id="GIL41830.1"/>
    </source>
</evidence>
<feature type="transmembrane region" description="Helical" evidence="9">
    <location>
        <begin position="202"/>
        <end position="222"/>
    </location>
</feature>
<dbReference type="PANTHER" id="PTHR11795:SF445">
    <property type="entry name" value="AMINO ACID ABC TRANSPORTER PERMEASE PROTEIN"/>
    <property type="match status" value="1"/>
</dbReference>
<evidence type="ECO:0000256" key="3">
    <source>
        <dbReference type="ARBA" id="ARBA00022475"/>
    </source>
</evidence>
<keyword evidence="5" id="KW-0029">Amino-acid transport</keyword>
<evidence type="ECO:0000256" key="7">
    <source>
        <dbReference type="ARBA" id="ARBA00023136"/>
    </source>
</evidence>
<keyword evidence="11" id="KW-1185">Reference proteome</keyword>
<keyword evidence="2" id="KW-0813">Transport</keyword>
<dbReference type="InterPro" id="IPR001851">
    <property type="entry name" value="ABC_transp_permease"/>
</dbReference>
<evidence type="ECO:0000256" key="9">
    <source>
        <dbReference type="SAM" id="Phobius"/>
    </source>
</evidence>
<dbReference type="GO" id="GO:0006865">
    <property type="term" value="P:amino acid transport"/>
    <property type="evidence" value="ECO:0007669"/>
    <property type="project" value="UniProtKB-KW"/>
</dbReference>
<dbReference type="Proteomes" id="UP000681075">
    <property type="component" value="Unassembled WGS sequence"/>
</dbReference>
<evidence type="ECO:0000256" key="8">
    <source>
        <dbReference type="ARBA" id="ARBA00037998"/>
    </source>
</evidence>
<evidence type="ECO:0000256" key="1">
    <source>
        <dbReference type="ARBA" id="ARBA00004651"/>
    </source>
</evidence>
<feature type="transmembrane region" description="Helical" evidence="9">
    <location>
        <begin position="147"/>
        <end position="168"/>
    </location>
</feature>
<name>A0A8S8XM20_9PROT</name>
<evidence type="ECO:0000256" key="5">
    <source>
        <dbReference type="ARBA" id="ARBA00022970"/>
    </source>
</evidence>
<dbReference type="AlphaFoldDB" id="A0A8S8XM20"/>
<dbReference type="Pfam" id="PF02653">
    <property type="entry name" value="BPD_transp_2"/>
    <property type="match status" value="1"/>
</dbReference>
<reference evidence="10" key="1">
    <citation type="submission" date="2021-02" db="EMBL/GenBank/DDBJ databases">
        <title>Genome sequence of Rhodospirillales sp. strain TMPK1 isolated from soil.</title>
        <authorList>
            <person name="Nakai R."/>
            <person name="Kusada H."/>
            <person name="Tamaki H."/>
        </authorList>
    </citation>
    <scope>NUCLEOTIDE SEQUENCE</scope>
    <source>
        <strain evidence="10">TMPK1</strain>
    </source>
</reference>
<protein>
    <submittedName>
        <fullName evidence="10">Branched-chain amino acid ABC transporter permease</fullName>
    </submittedName>
</protein>
<comment type="caution">
    <text evidence="10">The sequence shown here is derived from an EMBL/GenBank/DDBJ whole genome shotgun (WGS) entry which is preliminary data.</text>
</comment>
<dbReference type="PANTHER" id="PTHR11795">
    <property type="entry name" value="BRANCHED-CHAIN AMINO ACID TRANSPORT SYSTEM PERMEASE PROTEIN LIVH"/>
    <property type="match status" value="1"/>
</dbReference>
<accession>A0A8S8XM20</accession>
<comment type="similarity">
    <text evidence="8">Belongs to the binding-protein-dependent transport system permease family. LivHM subfamily.</text>
</comment>
<dbReference type="GO" id="GO:0005886">
    <property type="term" value="C:plasma membrane"/>
    <property type="evidence" value="ECO:0007669"/>
    <property type="project" value="UniProtKB-SubCell"/>
</dbReference>
<proteinExistence type="inferred from homology"/>